<keyword evidence="7" id="KW-1185">Reference proteome</keyword>
<evidence type="ECO:0000256" key="4">
    <source>
        <dbReference type="ARBA" id="ARBA00022833"/>
    </source>
</evidence>
<dbReference type="OrthoDB" id="1523003at2"/>
<feature type="domain" description="Succinylglutamate desuccinylase/Aspartoacylase catalytic" evidence="5">
    <location>
        <begin position="43"/>
        <end position="215"/>
    </location>
</feature>
<comment type="cofactor">
    <cofactor evidence="1">
        <name>Zn(2+)</name>
        <dbReference type="ChEBI" id="CHEBI:29105"/>
    </cofactor>
</comment>
<dbReference type="EMBL" id="FOKK01000002">
    <property type="protein sequence ID" value="SFA85567.1"/>
    <property type="molecule type" value="Genomic_DNA"/>
</dbReference>
<dbReference type="Gene3D" id="3.40.630.10">
    <property type="entry name" value="Zn peptidases"/>
    <property type="match status" value="1"/>
</dbReference>
<dbReference type="STRING" id="237018.SAMN04489723_10212"/>
<dbReference type="GO" id="GO:0005829">
    <property type="term" value="C:cytosol"/>
    <property type="evidence" value="ECO:0007669"/>
    <property type="project" value="TreeGrafter"/>
</dbReference>
<sequence length="329" mass="37053">MVFGIFSSEQNQLVMTTNSEIFNSDKLTRIIGEYPTDGMNSRPGPYLLASAGIHGNEPSGILALQRVFKKLKTNKPYLKGKLIGVSGNMAALKRGVRLIDKDLNRVCTPDYAEQLKSGEVADFQEGSEFHDLSILVEAIENNKKQEDFLFMDLHTTSSKTAPYISVNKKEESFNFAKKMPLPVVKGIEKYIPGHFDHFLTLKGHTGFTMEAGQHEDPQSVDYHEAAIWVVMVDNGLLDKSVIDYAYYHQLLKNSSPTQDNFEVTYRLDLKEDQEFEMEPGFENFSLVEQGQLLAKLDGKEVLAESDSRVFLPLYQKQGSDGFFIVMPAD</sequence>
<reference evidence="6 7" key="1">
    <citation type="submission" date="2016-10" db="EMBL/GenBank/DDBJ databases">
        <authorList>
            <person name="de Groot N.N."/>
        </authorList>
    </citation>
    <scope>NUCLEOTIDE SEQUENCE [LARGE SCALE GENOMIC DNA]</scope>
    <source>
        <strain evidence="6 7">DSM 23399</strain>
    </source>
</reference>
<dbReference type="GO" id="GO:0046872">
    <property type="term" value="F:metal ion binding"/>
    <property type="evidence" value="ECO:0007669"/>
    <property type="project" value="UniProtKB-KW"/>
</dbReference>
<evidence type="ECO:0000313" key="6">
    <source>
        <dbReference type="EMBL" id="SFA85567.1"/>
    </source>
</evidence>
<evidence type="ECO:0000256" key="1">
    <source>
        <dbReference type="ARBA" id="ARBA00001947"/>
    </source>
</evidence>
<dbReference type="GO" id="GO:0016788">
    <property type="term" value="F:hydrolase activity, acting on ester bonds"/>
    <property type="evidence" value="ECO:0007669"/>
    <property type="project" value="InterPro"/>
</dbReference>
<evidence type="ECO:0000256" key="2">
    <source>
        <dbReference type="ARBA" id="ARBA00022723"/>
    </source>
</evidence>
<keyword evidence="4" id="KW-0862">Zinc</keyword>
<evidence type="ECO:0000313" key="7">
    <source>
        <dbReference type="Proteomes" id="UP000198790"/>
    </source>
</evidence>
<dbReference type="Proteomes" id="UP000198790">
    <property type="component" value="Unassembled WGS sequence"/>
</dbReference>
<keyword evidence="3" id="KW-0378">Hydrolase</keyword>
<dbReference type="InterPro" id="IPR055438">
    <property type="entry name" value="AstE_AspA_cat"/>
</dbReference>
<keyword evidence="2" id="KW-0479">Metal-binding</keyword>
<gene>
    <name evidence="6" type="ORF">SAMN04489723_10212</name>
</gene>
<dbReference type="PANTHER" id="PTHR15162">
    <property type="entry name" value="ASPARTOACYLASE"/>
    <property type="match status" value="1"/>
</dbReference>
<accession>A0A1I0WB24</accession>
<name>A0A1I0WB24_9BACT</name>
<dbReference type="Pfam" id="PF24827">
    <property type="entry name" value="AstE_AspA_cat"/>
    <property type="match status" value="1"/>
</dbReference>
<organism evidence="6 7">
    <name type="scientific">Algoriphagus aquimarinus</name>
    <dbReference type="NCBI Taxonomy" id="237018"/>
    <lineage>
        <taxon>Bacteria</taxon>
        <taxon>Pseudomonadati</taxon>
        <taxon>Bacteroidota</taxon>
        <taxon>Cytophagia</taxon>
        <taxon>Cytophagales</taxon>
        <taxon>Cyclobacteriaceae</taxon>
        <taxon>Algoriphagus</taxon>
    </lineage>
</organism>
<proteinExistence type="predicted"/>
<evidence type="ECO:0000256" key="3">
    <source>
        <dbReference type="ARBA" id="ARBA00022801"/>
    </source>
</evidence>
<evidence type="ECO:0000259" key="5">
    <source>
        <dbReference type="Pfam" id="PF24827"/>
    </source>
</evidence>
<dbReference type="InterPro" id="IPR050178">
    <property type="entry name" value="AspA/AstE_fam"/>
</dbReference>
<dbReference type="SUPFAM" id="SSF53187">
    <property type="entry name" value="Zn-dependent exopeptidases"/>
    <property type="match status" value="1"/>
</dbReference>
<dbReference type="AlphaFoldDB" id="A0A1I0WB24"/>
<protein>
    <submittedName>
        <fullName evidence="6">Succinylglutamate desuccinylase</fullName>
    </submittedName>
</protein>
<dbReference type="PANTHER" id="PTHR15162:SF7">
    <property type="entry name" value="SUCCINYLGLUTAMATE DESUCCINYLASE"/>
    <property type="match status" value="1"/>
</dbReference>